<dbReference type="RefSeq" id="WP_073605850.1">
    <property type="nucleotide sequence ID" value="NZ_FQXZ01000046.1"/>
</dbReference>
<gene>
    <name evidence="2" type="ORF">VA7868_04262</name>
</gene>
<reference evidence="2 3" key="1">
    <citation type="submission" date="2016-11" db="EMBL/GenBank/DDBJ databases">
        <authorList>
            <person name="Jaros S."/>
            <person name="Januszkiewicz K."/>
            <person name="Wedrychowicz H."/>
        </authorList>
    </citation>
    <scope>NUCLEOTIDE SEQUENCE [LARGE SCALE GENOMIC DNA]</scope>
    <source>
        <strain evidence="2 3">CECT 7868</strain>
    </source>
</reference>
<evidence type="ECO:0000313" key="2">
    <source>
        <dbReference type="EMBL" id="SHI73965.1"/>
    </source>
</evidence>
<evidence type="ECO:0000256" key="1">
    <source>
        <dbReference type="SAM" id="SignalP"/>
    </source>
</evidence>
<proteinExistence type="predicted"/>
<evidence type="ECO:0000313" key="3">
    <source>
        <dbReference type="Proteomes" id="UP000184608"/>
    </source>
</evidence>
<name>A0A1M6DL91_9VIBR</name>
<keyword evidence="1" id="KW-0732">Signal</keyword>
<protein>
    <submittedName>
        <fullName evidence="2">Uncharacterized protein</fullName>
    </submittedName>
</protein>
<feature type="signal peptide" evidence="1">
    <location>
        <begin position="1"/>
        <end position="23"/>
    </location>
</feature>
<dbReference type="EMBL" id="FQXZ01000046">
    <property type="protein sequence ID" value="SHI73965.1"/>
    <property type="molecule type" value="Genomic_DNA"/>
</dbReference>
<accession>A0A1M6DL91</accession>
<organism evidence="2 3">
    <name type="scientific">Vibrio aerogenes CECT 7868</name>
    <dbReference type="NCBI Taxonomy" id="1216006"/>
    <lineage>
        <taxon>Bacteria</taxon>
        <taxon>Pseudomonadati</taxon>
        <taxon>Pseudomonadota</taxon>
        <taxon>Gammaproteobacteria</taxon>
        <taxon>Vibrionales</taxon>
        <taxon>Vibrionaceae</taxon>
        <taxon>Vibrio</taxon>
    </lineage>
</organism>
<dbReference type="AlphaFoldDB" id="A0A1M6DL91"/>
<feature type="chain" id="PRO_5012748269" evidence="1">
    <location>
        <begin position="24"/>
        <end position="224"/>
    </location>
</feature>
<dbReference type="STRING" id="1216006.VA7868_04262"/>
<keyword evidence="3" id="KW-1185">Reference proteome</keyword>
<dbReference type="OrthoDB" id="1419830at2"/>
<dbReference type="Proteomes" id="UP000184608">
    <property type="component" value="Unassembled WGS sequence"/>
</dbReference>
<sequence length="224" mass="24712">MKKNLVLSLSGCIFFLIGNAAWASVPYNGPELLIRNPESPAIGTISTATLGQTLVEKGKVAMEKMLIVNKDIQISNYKVIATAYKQMGYDKAHTFFLPYGITKAKSADEVEAISVEKKAGADICLITRHGKKSCARGDYTKKDVGSDRGENIVRTLTYNGHKDGKKISIRYREYINSTAVPTAANSITFDLAKSDIITFRGVKIQVLEAGKKQLKYKLLHNFED</sequence>